<evidence type="ECO:0000259" key="4">
    <source>
        <dbReference type="PROSITE" id="PS50174"/>
    </source>
</evidence>
<reference evidence="6" key="1">
    <citation type="submission" date="2021-10" db="EMBL/GenBank/DDBJ databases">
        <title>Tropical sea cucumber genome reveals ecological adaptation and Cuvierian tubules defense mechanism.</title>
        <authorList>
            <person name="Chen T."/>
        </authorList>
    </citation>
    <scope>NUCLEOTIDE SEQUENCE</scope>
    <source>
        <strain evidence="6">Nanhai2018</strain>
        <tissue evidence="6">Muscle</tissue>
    </source>
</reference>
<dbReference type="Proteomes" id="UP001152320">
    <property type="component" value="Chromosome 6"/>
</dbReference>
<evidence type="ECO:0000313" key="6">
    <source>
        <dbReference type="EMBL" id="KAJ8040535.1"/>
    </source>
</evidence>
<dbReference type="InterPro" id="IPR056721">
    <property type="entry name" value="DUF7819"/>
</dbReference>
<name>A0A9Q1C9B8_HOLLE</name>
<dbReference type="GO" id="GO:0003723">
    <property type="term" value="F:RNA binding"/>
    <property type="evidence" value="ECO:0007669"/>
    <property type="project" value="InterPro"/>
</dbReference>
<dbReference type="Gene3D" id="1.10.10.790">
    <property type="entry name" value="Surp module"/>
    <property type="match status" value="1"/>
</dbReference>
<feature type="domain" description="CID" evidence="5">
    <location>
        <begin position="150"/>
        <end position="290"/>
    </location>
</feature>
<dbReference type="InterPro" id="IPR008942">
    <property type="entry name" value="ENTH_VHS"/>
</dbReference>
<dbReference type="Pfam" id="PF04818">
    <property type="entry name" value="CID"/>
    <property type="match status" value="1"/>
</dbReference>
<dbReference type="GO" id="GO:0006874">
    <property type="term" value="P:intracellular calcium ion homeostasis"/>
    <property type="evidence" value="ECO:0007669"/>
    <property type="project" value="TreeGrafter"/>
</dbReference>
<feature type="region of interest" description="Disordered" evidence="2">
    <location>
        <begin position="369"/>
        <end position="643"/>
    </location>
</feature>
<evidence type="ECO:0000256" key="1">
    <source>
        <dbReference type="SAM" id="Coils"/>
    </source>
</evidence>
<dbReference type="EMBL" id="JAIZAY010000006">
    <property type="protein sequence ID" value="KAJ8040535.1"/>
    <property type="molecule type" value="Genomic_DNA"/>
</dbReference>
<dbReference type="GO" id="GO:0006396">
    <property type="term" value="P:RNA processing"/>
    <property type="evidence" value="ECO:0007669"/>
    <property type="project" value="InterPro"/>
</dbReference>
<dbReference type="PANTHER" id="PTHR12323:SF0">
    <property type="entry name" value="CALCIUM HOMEOSTASIS ENDOPLASMIC RETICULUM PROTEIN"/>
    <property type="match status" value="1"/>
</dbReference>
<feature type="domain" description="G-patch" evidence="4">
    <location>
        <begin position="850"/>
        <end position="899"/>
    </location>
</feature>
<feature type="compositionally biased region" description="Low complexity" evidence="2">
    <location>
        <begin position="369"/>
        <end position="379"/>
    </location>
</feature>
<evidence type="ECO:0000259" key="3">
    <source>
        <dbReference type="PROSITE" id="PS50128"/>
    </source>
</evidence>
<dbReference type="InterPro" id="IPR000467">
    <property type="entry name" value="G_patch_dom"/>
</dbReference>
<proteinExistence type="predicted"/>
<feature type="compositionally biased region" description="Pro residues" evidence="2">
    <location>
        <begin position="583"/>
        <end position="602"/>
    </location>
</feature>
<feature type="compositionally biased region" description="Basic residues" evidence="2">
    <location>
        <begin position="738"/>
        <end position="771"/>
    </location>
</feature>
<dbReference type="InterPro" id="IPR006569">
    <property type="entry name" value="CID_dom"/>
</dbReference>
<comment type="caution">
    <text evidence="6">The sequence shown here is derived from an EMBL/GenBank/DDBJ whole genome shotgun (WGS) entry which is preliminary data.</text>
</comment>
<keyword evidence="7" id="KW-1185">Reference proteome</keyword>
<organism evidence="6 7">
    <name type="scientific">Holothuria leucospilota</name>
    <name type="common">Black long sea cucumber</name>
    <name type="synonym">Mertensiothuria leucospilota</name>
    <dbReference type="NCBI Taxonomy" id="206669"/>
    <lineage>
        <taxon>Eukaryota</taxon>
        <taxon>Metazoa</taxon>
        <taxon>Echinodermata</taxon>
        <taxon>Eleutherozoa</taxon>
        <taxon>Echinozoa</taxon>
        <taxon>Holothuroidea</taxon>
        <taxon>Aspidochirotacea</taxon>
        <taxon>Aspidochirotida</taxon>
        <taxon>Holothuriidae</taxon>
        <taxon>Holothuria</taxon>
    </lineage>
</organism>
<feature type="coiled-coil region" evidence="1">
    <location>
        <begin position="61"/>
        <end position="161"/>
    </location>
</feature>
<dbReference type="PANTHER" id="PTHR12323">
    <property type="entry name" value="SR-RELATED CTD ASSOCIATED FACTOR 6"/>
    <property type="match status" value="1"/>
</dbReference>
<dbReference type="Pfam" id="PF25127">
    <property type="entry name" value="DUF7819"/>
    <property type="match status" value="1"/>
</dbReference>
<evidence type="ECO:0000313" key="7">
    <source>
        <dbReference type="Proteomes" id="UP001152320"/>
    </source>
</evidence>
<evidence type="ECO:0000259" key="5">
    <source>
        <dbReference type="PROSITE" id="PS51391"/>
    </source>
</evidence>
<dbReference type="GO" id="GO:0048471">
    <property type="term" value="C:perinuclear region of cytoplasm"/>
    <property type="evidence" value="ECO:0007669"/>
    <property type="project" value="TreeGrafter"/>
</dbReference>
<dbReference type="PROSITE" id="PS51391">
    <property type="entry name" value="CID"/>
    <property type="match status" value="1"/>
</dbReference>
<dbReference type="SMART" id="SM00648">
    <property type="entry name" value="SWAP"/>
    <property type="match status" value="1"/>
</dbReference>
<dbReference type="SUPFAM" id="SSF48464">
    <property type="entry name" value="ENTH/VHS domain"/>
    <property type="match status" value="1"/>
</dbReference>
<dbReference type="Pfam" id="PF01585">
    <property type="entry name" value="G-patch"/>
    <property type="match status" value="1"/>
</dbReference>
<feature type="compositionally biased region" description="Basic residues" evidence="2">
    <location>
        <begin position="804"/>
        <end position="826"/>
    </location>
</feature>
<dbReference type="InterPro" id="IPR035967">
    <property type="entry name" value="SWAP/Surp_sf"/>
</dbReference>
<dbReference type="AlphaFoldDB" id="A0A9Q1C9B8"/>
<sequence length="918" mass="104238">MEEHIKVPSDPEVKNIIDKLANFVARNGPEFENMTKQKQKDNPKFHFLFGGEHYPYYQNKVKTEQNILREQKQKIAEQQAKIQEVITQQSIQAAPWQPQIQQQQQFQDKIKESEENLTKQKQILLGQQKEQMESVVMSNRLDKIQDLAQEMEVNLSEFDATLQAIIDSCTKDAISAGKQWIFAAAKSPRHAEVIANYLLQKIAPKNIPFTTKLHLIYLINDALHHCVKREAKDLHAALETVIIPIFCGSYLTANDENKAKLDKVLKLWETNHYFREGIIDQLKKPVVSMSTYQAFQIKENHQAIQNVLASTQDKIKHLEKQHVEFVAHIQMQQRQQQLQQQQQQLQQQQQQLELQKQQLQQQHLQEQQLQQQQQEQQQQPPHPQQQPPHLQPTSQATADGMRISQEPGPATTHRPASPQVSQAPPDRHLQTPVSSFQMQQQQEQHLPPQQQLQPHGTPSSQAQGHQGDIPNLSQGQSEPMTSQPNSAMQGRESPAPGGMSQASSLPLQMVSQPMRHPLSHPIGHATGTQAPSQGLPPDPSQVLPMFDPSRPPPGFPPGGPPPPFQPGMPPPNFPQFPPMQGGPFPPLDMSIPPPQFGQPPPHMGMQGPHQESNSPHHGPHGPPQGPHQIPSLMPPVLDPNDPSLIPQAPYFELPAGLMVTLIKLEDTDYKPLDPDALRLPPPQPPSQRLLEAIEAFYAPPTRENPRNSDGWEQNGLFEFFKLKHKYITMKKERDEHRRSRSRSGSRSRSRKRSKSRSKTPPRRRYRSKSRSRSSSPPYQRSSRSPTPTRRPRRRSPSESPPYKRSSKSRSRSRSRSRSPEKKKRSPSRSPTPDYGIQPFYQMNAETKLGEDNKGHQLMKKMGWSGQGLGAQEQGRVDPIAGGEVRDKMDQFKGVGVAVSDPFENFRKSKSYTFNRRGR</sequence>
<dbReference type="Gene3D" id="1.25.40.90">
    <property type="match status" value="1"/>
</dbReference>
<dbReference type="PROSITE" id="PS50174">
    <property type="entry name" value="G_PATCH"/>
    <property type="match status" value="1"/>
</dbReference>
<feature type="compositionally biased region" description="Pro residues" evidence="2">
    <location>
        <begin position="380"/>
        <end position="390"/>
    </location>
</feature>
<feature type="compositionally biased region" description="Low complexity" evidence="2">
    <location>
        <begin position="772"/>
        <end position="787"/>
    </location>
</feature>
<dbReference type="OrthoDB" id="21470at2759"/>
<dbReference type="PROSITE" id="PS50128">
    <property type="entry name" value="SURP"/>
    <property type="match status" value="1"/>
</dbReference>
<feature type="compositionally biased region" description="Pro residues" evidence="2">
    <location>
        <begin position="549"/>
        <end position="577"/>
    </location>
</feature>
<dbReference type="SMART" id="SM00443">
    <property type="entry name" value="G_patch"/>
    <property type="match status" value="1"/>
</dbReference>
<gene>
    <name evidence="6" type="ORF">HOLleu_14855</name>
</gene>
<feature type="compositionally biased region" description="Polar residues" evidence="2">
    <location>
        <begin position="471"/>
        <end position="488"/>
    </location>
</feature>
<feature type="region of interest" description="Disordered" evidence="2">
    <location>
        <begin position="727"/>
        <end position="838"/>
    </location>
</feature>
<keyword evidence="1" id="KW-0175">Coiled coil</keyword>
<dbReference type="Pfam" id="PF01805">
    <property type="entry name" value="Surp"/>
    <property type="match status" value="1"/>
</dbReference>
<accession>A0A9Q1C9B8</accession>
<feature type="compositionally biased region" description="Low complexity" evidence="2">
    <location>
        <begin position="437"/>
        <end position="455"/>
    </location>
</feature>
<dbReference type="SUPFAM" id="SSF109905">
    <property type="entry name" value="Surp module (SWAP domain)"/>
    <property type="match status" value="1"/>
</dbReference>
<protein>
    <submittedName>
        <fullName evidence="6">Calcium homeostasis endoplasmic reticulum protein</fullName>
    </submittedName>
</protein>
<dbReference type="InterPro" id="IPR000061">
    <property type="entry name" value="Surp"/>
</dbReference>
<feature type="domain" description="SURP motif" evidence="3">
    <location>
        <begin position="16"/>
        <end position="58"/>
    </location>
</feature>
<feature type="compositionally biased region" description="Polar residues" evidence="2">
    <location>
        <begin position="500"/>
        <end position="511"/>
    </location>
</feature>
<evidence type="ECO:0000256" key="2">
    <source>
        <dbReference type="SAM" id="MobiDB-lite"/>
    </source>
</evidence>